<keyword evidence="2" id="KW-0520">NAD</keyword>
<gene>
    <name evidence="5" type="ORF">QO011_000774</name>
</gene>
<accession>A0ABU0J0K0</accession>
<protein>
    <submittedName>
        <fullName evidence="5">3-hydroxyisobutyrate dehydrogenase-like beta-hydroxyacid dehydrogenase</fullName>
    </submittedName>
</protein>
<dbReference type="Gene3D" id="3.40.50.720">
    <property type="entry name" value="NAD(P)-binding Rossmann-like Domain"/>
    <property type="match status" value="1"/>
</dbReference>
<dbReference type="Pfam" id="PF14833">
    <property type="entry name" value="NAD_binding_11"/>
    <property type="match status" value="1"/>
</dbReference>
<dbReference type="InterPro" id="IPR036291">
    <property type="entry name" value="NAD(P)-bd_dom_sf"/>
</dbReference>
<dbReference type="PIRSF" id="PIRSF000103">
    <property type="entry name" value="HIBADH"/>
    <property type="match status" value="1"/>
</dbReference>
<dbReference type="InterPro" id="IPR006115">
    <property type="entry name" value="6PGDH_NADP-bd"/>
</dbReference>
<proteinExistence type="predicted"/>
<dbReference type="EMBL" id="JAUSVX010000001">
    <property type="protein sequence ID" value="MDQ0467779.1"/>
    <property type="molecule type" value="Genomic_DNA"/>
</dbReference>
<evidence type="ECO:0000259" key="3">
    <source>
        <dbReference type="Pfam" id="PF03446"/>
    </source>
</evidence>
<comment type="caution">
    <text evidence="5">The sequence shown here is derived from an EMBL/GenBank/DDBJ whole genome shotgun (WGS) entry which is preliminary data.</text>
</comment>
<keyword evidence="6" id="KW-1185">Reference proteome</keyword>
<dbReference type="Gene3D" id="1.10.1040.10">
    <property type="entry name" value="N-(1-d-carboxylethyl)-l-norvaline Dehydrogenase, domain 2"/>
    <property type="match status" value="1"/>
</dbReference>
<evidence type="ECO:0000256" key="1">
    <source>
        <dbReference type="ARBA" id="ARBA00023002"/>
    </source>
</evidence>
<dbReference type="InterPro" id="IPR015815">
    <property type="entry name" value="HIBADH-related"/>
</dbReference>
<reference evidence="5 6" key="1">
    <citation type="submission" date="2023-07" db="EMBL/GenBank/DDBJ databases">
        <title>Genomic Encyclopedia of Type Strains, Phase IV (KMG-IV): sequencing the most valuable type-strain genomes for metagenomic binning, comparative biology and taxonomic classification.</title>
        <authorList>
            <person name="Goeker M."/>
        </authorList>
    </citation>
    <scope>NUCLEOTIDE SEQUENCE [LARGE SCALE GENOMIC DNA]</scope>
    <source>
        <strain evidence="5 6">DSM 19619</strain>
    </source>
</reference>
<keyword evidence="1" id="KW-0560">Oxidoreductase</keyword>
<feature type="domain" description="3-hydroxyisobutyrate dehydrogenase-like NAD-binding" evidence="4">
    <location>
        <begin position="164"/>
        <end position="285"/>
    </location>
</feature>
<dbReference type="InterPro" id="IPR013328">
    <property type="entry name" value="6PGD_dom2"/>
</dbReference>
<feature type="domain" description="6-phosphogluconate dehydrogenase NADP-binding" evidence="3">
    <location>
        <begin position="5"/>
        <end position="158"/>
    </location>
</feature>
<dbReference type="Proteomes" id="UP001242480">
    <property type="component" value="Unassembled WGS sequence"/>
</dbReference>
<dbReference type="InterPro" id="IPR008927">
    <property type="entry name" value="6-PGluconate_DH-like_C_sf"/>
</dbReference>
<dbReference type="PANTHER" id="PTHR43060">
    <property type="entry name" value="3-HYDROXYISOBUTYRATE DEHYDROGENASE-LIKE 1, MITOCHONDRIAL-RELATED"/>
    <property type="match status" value="1"/>
</dbReference>
<dbReference type="Pfam" id="PF03446">
    <property type="entry name" value="NAD_binding_2"/>
    <property type="match status" value="1"/>
</dbReference>
<evidence type="ECO:0000313" key="6">
    <source>
        <dbReference type="Proteomes" id="UP001242480"/>
    </source>
</evidence>
<dbReference type="SUPFAM" id="SSF51735">
    <property type="entry name" value="NAD(P)-binding Rossmann-fold domains"/>
    <property type="match status" value="1"/>
</dbReference>
<evidence type="ECO:0000259" key="4">
    <source>
        <dbReference type="Pfam" id="PF14833"/>
    </source>
</evidence>
<sequence length="293" mass="29845">MSGSVLFIGVGRMGGLMALRLHQAGVPLAVADLSDAALAPFRGLGLPAAAAGRDLPGDVVISMLPTAADVREALLGPAGACRGAVSRRAVIDMTSATPAATVALGRELEALGIGLMDAPVSGGMAGAKGGSLTAMVGGDAVLFERHRALLAPMCASARLVGPLGAGHTLKALNNYLSAVTLWSSCEALLVGTRLGLDPEAMLEVWSRGSGRSHAVDVKLPRHVLPRSFDFGQSLELFCKDIGIAVALAEEAGVTAPALAAAAANWREARDRLGAGEDITAVMKLLESWVGERG</sequence>
<evidence type="ECO:0000313" key="5">
    <source>
        <dbReference type="EMBL" id="MDQ0467779.1"/>
    </source>
</evidence>
<name>A0ABU0J0K0_9HYPH</name>
<dbReference type="RefSeq" id="WP_307267939.1">
    <property type="nucleotide sequence ID" value="NZ_JAUSVX010000001.1"/>
</dbReference>
<dbReference type="PANTHER" id="PTHR43060:SF15">
    <property type="entry name" value="3-HYDROXYISOBUTYRATE DEHYDROGENASE-LIKE 1, MITOCHONDRIAL-RELATED"/>
    <property type="match status" value="1"/>
</dbReference>
<evidence type="ECO:0000256" key="2">
    <source>
        <dbReference type="ARBA" id="ARBA00023027"/>
    </source>
</evidence>
<dbReference type="InterPro" id="IPR029154">
    <property type="entry name" value="HIBADH-like_NADP-bd"/>
</dbReference>
<dbReference type="SUPFAM" id="SSF48179">
    <property type="entry name" value="6-phosphogluconate dehydrogenase C-terminal domain-like"/>
    <property type="match status" value="1"/>
</dbReference>
<organism evidence="5 6">
    <name type="scientific">Labrys wisconsinensis</name>
    <dbReference type="NCBI Taxonomy" id="425677"/>
    <lineage>
        <taxon>Bacteria</taxon>
        <taxon>Pseudomonadati</taxon>
        <taxon>Pseudomonadota</taxon>
        <taxon>Alphaproteobacteria</taxon>
        <taxon>Hyphomicrobiales</taxon>
        <taxon>Xanthobacteraceae</taxon>
        <taxon>Labrys</taxon>
    </lineage>
</organism>